<reference evidence="1" key="1">
    <citation type="journal article" date="2020" name="Stud. Mycol.">
        <title>101 Dothideomycetes genomes: a test case for predicting lifestyles and emergence of pathogens.</title>
        <authorList>
            <person name="Haridas S."/>
            <person name="Albert R."/>
            <person name="Binder M."/>
            <person name="Bloem J."/>
            <person name="Labutti K."/>
            <person name="Salamov A."/>
            <person name="Andreopoulos B."/>
            <person name="Baker S."/>
            <person name="Barry K."/>
            <person name="Bills G."/>
            <person name="Bluhm B."/>
            <person name="Cannon C."/>
            <person name="Castanera R."/>
            <person name="Culley D."/>
            <person name="Daum C."/>
            <person name="Ezra D."/>
            <person name="Gonzalez J."/>
            <person name="Henrissat B."/>
            <person name="Kuo A."/>
            <person name="Liang C."/>
            <person name="Lipzen A."/>
            <person name="Lutzoni F."/>
            <person name="Magnuson J."/>
            <person name="Mondo S."/>
            <person name="Nolan M."/>
            <person name="Ohm R."/>
            <person name="Pangilinan J."/>
            <person name="Park H.-J."/>
            <person name="Ramirez L."/>
            <person name="Alfaro M."/>
            <person name="Sun H."/>
            <person name="Tritt A."/>
            <person name="Yoshinaga Y."/>
            <person name="Zwiers L.-H."/>
            <person name="Turgeon B."/>
            <person name="Goodwin S."/>
            <person name="Spatafora J."/>
            <person name="Crous P."/>
            <person name="Grigoriev I."/>
        </authorList>
    </citation>
    <scope>NUCLEOTIDE SEQUENCE</scope>
    <source>
        <strain evidence="1">CBS 269.34</strain>
    </source>
</reference>
<dbReference type="Proteomes" id="UP000799750">
    <property type="component" value="Unassembled WGS sequence"/>
</dbReference>
<evidence type="ECO:0000313" key="2">
    <source>
        <dbReference type="Proteomes" id="UP000799750"/>
    </source>
</evidence>
<gene>
    <name evidence="1" type="ORF">BU16DRAFT_583293</name>
</gene>
<accession>A0A6A6QN16</accession>
<evidence type="ECO:0000313" key="1">
    <source>
        <dbReference type="EMBL" id="KAF2493133.1"/>
    </source>
</evidence>
<protein>
    <submittedName>
        <fullName evidence="1">Uncharacterized protein</fullName>
    </submittedName>
</protein>
<keyword evidence="2" id="KW-1185">Reference proteome</keyword>
<organism evidence="1 2">
    <name type="scientific">Lophium mytilinum</name>
    <dbReference type="NCBI Taxonomy" id="390894"/>
    <lineage>
        <taxon>Eukaryota</taxon>
        <taxon>Fungi</taxon>
        <taxon>Dikarya</taxon>
        <taxon>Ascomycota</taxon>
        <taxon>Pezizomycotina</taxon>
        <taxon>Dothideomycetes</taxon>
        <taxon>Pleosporomycetidae</taxon>
        <taxon>Mytilinidiales</taxon>
        <taxon>Mytilinidiaceae</taxon>
        <taxon>Lophium</taxon>
    </lineage>
</organism>
<name>A0A6A6QN16_9PEZI</name>
<proteinExistence type="predicted"/>
<sequence>MMGFGRVAGRDLPLADEVFESFPVSASYLGDGLPKSTPAAGPLVTTTGLDKLVKRMFEEQLGSVPSLQDVGKNGSAERFLQLLKRWREGARARGIELEAVIKAEFQRNKDEGSPMAFNPWDAFDPYGREFTSRAGSAEPWNKPVIPRSLVLKNEQGAWLSGNTLLLLRIHKAVADVERELGWITVPEKKRPPIGSISSATGGGEKAQNQIQMQMGENFMEEISERFPELMNVARFIAVGAEDDDSSKLNLRS</sequence>
<dbReference type="AlphaFoldDB" id="A0A6A6QN16"/>
<dbReference type="EMBL" id="MU004192">
    <property type="protein sequence ID" value="KAF2493133.1"/>
    <property type="molecule type" value="Genomic_DNA"/>
</dbReference>